<evidence type="ECO:0008006" key="6">
    <source>
        <dbReference type="Google" id="ProtNLM"/>
    </source>
</evidence>
<sequence>MRKLHLYLLTFVLCLIGLGLTYYKIAVIGLPLAASEQTEVWNIETRVSFRAKPDNAIKVSLPLPPNSPNYFVLDESFISAGYGLAVEQDNTNRVAHWAKRRAQGKQLLFYRVVLLETEESKQESSVPSPVYPQIPNYPEDLEPIIKGMLERARQQSADTVSFSQRVIEQLNIAQSAPAPELKPLLKHITQPRSLAKNLSWILEGARIPSRIVQGLRLQDGKEYSDLEYFLQVYDGERWRSLNIKDGQEGLPSNFIIWQIGADRVLSIEGSSESSIQYTVAKGLREAINIAESRSVEKNIHLMEFSLYSLPVHVQNVYKVLLMIPLGALVVVFMRNIIGIRTFGTFMPVLIALAFRETELLWGVILFSLVVGLGLLLRAYVEQLKLLLVPRLAAVLTMVVLLIAGISVVMHKLGLEMGLSVALFPIVIMTMTIERMSLTWEEAGPAEAFKQVTGSLLVSVIGYLAMNINEFQYMFFTFPELLLVVLAIILLLGRYSGYRLMELWRFRAFIKNKL</sequence>
<feature type="transmembrane region" description="Helical" evidence="1">
    <location>
        <begin position="416"/>
        <end position="435"/>
    </location>
</feature>
<feature type="transmembrane region" description="Helical" evidence="1">
    <location>
        <begin position="391"/>
        <end position="410"/>
    </location>
</feature>
<dbReference type="EMBL" id="AP019755">
    <property type="protein sequence ID" value="BBL34868.1"/>
    <property type="molecule type" value="Genomic_DNA"/>
</dbReference>
<feature type="domain" description="Inactive transglutaminase fused to 7 transmembrane helices" evidence="2">
    <location>
        <begin position="23"/>
        <end position="175"/>
    </location>
</feature>
<name>A0A4Y1YM28_9PROT</name>
<organism evidence="4 5">
    <name type="scientific">Nitrosomonas stercoris</name>
    <dbReference type="NCBI Taxonomy" id="1444684"/>
    <lineage>
        <taxon>Bacteria</taxon>
        <taxon>Pseudomonadati</taxon>
        <taxon>Pseudomonadota</taxon>
        <taxon>Betaproteobacteria</taxon>
        <taxon>Nitrosomonadales</taxon>
        <taxon>Nitrosomonadaceae</taxon>
        <taxon>Nitrosomonas</taxon>
    </lineage>
</organism>
<accession>A0A4Y1YM28</accession>
<feature type="transmembrane region" description="Helical" evidence="1">
    <location>
        <begin position="315"/>
        <end position="332"/>
    </location>
</feature>
<proteinExistence type="predicted"/>
<feature type="transmembrane region" description="Helical" evidence="1">
    <location>
        <begin position="471"/>
        <end position="491"/>
    </location>
</feature>
<keyword evidence="1" id="KW-0472">Membrane</keyword>
<keyword evidence="1" id="KW-0812">Transmembrane</keyword>
<feature type="transmembrane region" description="Helical" evidence="1">
    <location>
        <begin position="360"/>
        <end position="379"/>
    </location>
</feature>
<gene>
    <name evidence="4" type="ORF">Nstercoris_01119</name>
</gene>
<evidence type="ECO:0000313" key="4">
    <source>
        <dbReference type="EMBL" id="BBL34868.1"/>
    </source>
</evidence>
<keyword evidence="5" id="KW-1185">Reference proteome</keyword>
<dbReference type="AlphaFoldDB" id="A0A4Y1YM28"/>
<dbReference type="InterPro" id="IPR025840">
    <property type="entry name" value="7TM_transglut"/>
</dbReference>
<protein>
    <recommendedName>
        <fullName evidence="6">Inactive transglutaminase fused to 7 transmembrane helices</fullName>
    </recommendedName>
</protein>
<dbReference type="Pfam" id="PF14402">
    <property type="entry name" value="7TM_transglut"/>
    <property type="match status" value="1"/>
</dbReference>
<evidence type="ECO:0000256" key="1">
    <source>
        <dbReference type="SAM" id="Phobius"/>
    </source>
</evidence>
<dbReference type="InterPro" id="IPR025838">
    <property type="entry name" value="Transglut_i_TM"/>
</dbReference>
<feature type="domain" description="7 transmembrane helices usually fused to an inactive transglutaminase" evidence="3">
    <location>
        <begin position="263"/>
        <end position="508"/>
    </location>
</feature>
<evidence type="ECO:0000313" key="5">
    <source>
        <dbReference type="Proteomes" id="UP000316473"/>
    </source>
</evidence>
<reference evidence="4 5" key="1">
    <citation type="submission" date="2019-06" db="EMBL/GenBank/DDBJ databases">
        <title>Nitrosomonas stercoris KYUHI-S whole genome shotgun sequence.</title>
        <authorList>
            <person name="Nakagawa T."/>
            <person name="Tsuchiya Y."/>
            <person name="Takahashi R."/>
        </authorList>
    </citation>
    <scope>NUCLEOTIDE SEQUENCE [LARGE SCALE GENOMIC DNA]</scope>
    <source>
        <strain evidence="4 5">KYUHI-S</strain>
    </source>
</reference>
<keyword evidence="1" id="KW-1133">Transmembrane helix</keyword>
<dbReference type="Proteomes" id="UP000316473">
    <property type="component" value="Chromosome"/>
</dbReference>
<evidence type="ECO:0000259" key="2">
    <source>
        <dbReference type="Pfam" id="PF14400"/>
    </source>
</evidence>
<dbReference type="Pfam" id="PF14400">
    <property type="entry name" value="Transglut_i_TM"/>
    <property type="match status" value="1"/>
</dbReference>
<evidence type="ECO:0000259" key="3">
    <source>
        <dbReference type="Pfam" id="PF14402"/>
    </source>
</evidence>
<dbReference type="KEGG" id="nst:Nstercoris_01119"/>